<gene>
    <name evidence="1" type="ORF">F9C07_1063</name>
</gene>
<protein>
    <submittedName>
        <fullName evidence="1">Uncharacterized protein</fullName>
    </submittedName>
</protein>
<dbReference type="VEuPathDB" id="FungiDB:F9C07_1063"/>
<evidence type="ECO:0000313" key="1">
    <source>
        <dbReference type="EMBL" id="QRD88086.1"/>
    </source>
</evidence>
<reference evidence="2" key="1">
    <citation type="journal article" date="2021" name="G3 (Bethesda)">
        <title>Chromosome assembled and annotated genome sequence of Aspergillus flavus NRRL 3357.</title>
        <authorList>
            <person name="Skerker J.M."/>
            <person name="Pianalto K.M."/>
            <person name="Mondo S.J."/>
            <person name="Yang K."/>
            <person name="Arkin A.P."/>
            <person name="Keller N.P."/>
            <person name="Grigoriev I.V."/>
            <person name="Louise Glass N.L."/>
        </authorList>
    </citation>
    <scope>NUCLEOTIDE SEQUENCE [LARGE SCALE GENOMIC DNA]</scope>
    <source>
        <strain evidence="2">ATCC 200026 / FGSC A1120 / IAM 13836 / NRRL 3357 / JCM 12722 / SRRC 167</strain>
    </source>
</reference>
<organism evidence="1 2">
    <name type="scientific">Aspergillus flavus (strain ATCC 200026 / FGSC A1120 / IAM 13836 / NRRL 3357 / JCM 12722 / SRRC 167)</name>
    <dbReference type="NCBI Taxonomy" id="332952"/>
    <lineage>
        <taxon>Eukaryota</taxon>
        <taxon>Fungi</taxon>
        <taxon>Dikarya</taxon>
        <taxon>Ascomycota</taxon>
        <taxon>Pezizomycotina</taxon>
        <taxon>Eurotiomycetes</taxon>
        <taxon>Eurotiomycetidae</taxon>
        <taxon>Eurotiales</taxon>
        <taxon>Aspergillaceae</taxon>
        <taxon>Aspergillus</taxon>
        <taxon>Aspergillus subgen. Circumdati</taxon>
    </lineage>
</organism>
<sequence>MSLSRYANSCQIDPLVVIAAGTLTMVNLRRPGEFPSLNNIVEITSITIRALNLSELNAFEFGGSFPS</sequence>
<keyword evidence="2" id="KW-1185">Reference proteome</keyword>
<evidence type="ECO:0000313" key="2">
    <source>
        <dbReference type="Proteomes" id="UP000596276"/>
    </source>
</evidence>
<dbReference type="EMBL" id="CP044619">
    <property type="protein sequence ID" value="QRD88086.1"/>
    <property type="molecule type" value="Genomic_DNA"/>
</dbReference>
<name>A0A7U2MQM8_ASPFN</name>
<accession>A0A7U2MQM8</accession>
<dbReference type="AlphaFoldDB" id="A0A7U2MQM8"/>
<proteinExistence type="predicted"/>
<dbReference type="Proteomes" id="UP000596276">
    <property type="component" value="Chromosome 1"/>
</dbReference>